<keyword evidence="11" id="KW-1185">Reference proteome</keyword>
<evidence type="ECO:0000256" key="7">
    <source>
        <dbReference type="RuleBase" id="RU003376"/>
    </source>
</evidence>
<dbReference type="InterPro" id="IPR024791">
    <property type="entry name" value="Cyt_c/ubiquinol_Oxase_su3"/>
</dbReference>
<evidence type="ECO:0000256" key="1">
    <source>
        <dbReference type="ARBA" id="ARBA00004651"/>
    </source>
</evidence>
<gene>
    <name evidence="10" type="ORF">FY528_13775</name>
</gene>
<comment type="caution">
    <text evidence="10">The sequence shown here is derived from an EMBL/GenBank/DDBJ whole genome shotgun (WGS) entry which is preliminary data.</text>
</comment>
<feature type="domain" description="Heme-copper oxidase subunit III family profile" evidence="9">
    <location>
        <begin position="1"/>
        <end position="192"/>
    </location>
</feature>
<keyword evidence="5 8" id="KW-1133">Transmembrane helix</keyword>
<feature type="transmembrane region" description="Helical" evidence="8">
    <location>
        <begin position="118"/>
        <end position="142"/>
    </location>
</feature>
<proteinExistence type="inferred from homology"/>
<dbReference type="Pfam" id="PF00510">
    <property type="entry name" value="COX3"/>
    <property type="match status" value="1"/>
</dbReference>
<dbReference type="GO" id="GO:0004129">
    <property type="term" value="F:cytochrome-c oxidase activity"/>
    <property type="evidence" value="ECO:0007669"/>
    <property type="project" value="InterPro"/>
</dbReference>
<comment type="similarity">
    <text evidence="2 7">Belongs to the cytochrome c oxidase subunit 3 family.</text>
</comment>
<evidence type="ECO:0000256" key="6">
    <source>
        <dbReference type="ARBA" id="ARBA00023136"/>
    </source>
</evidence>
<dbReference type="GO" id="GO:0019646">
    <property type="term" value="P:aerobic electron transport chain"/>
    <property type="evidence" value="ECO:0007669"/>
    <property type="project" value="InterPro"/>
</dbReference>
<dbReference type="InterPro" id="IPR013833">
    <property type="entry name" value="Cyt_c_oxidase_su3_a-hlx"/>
</dbReference>
<keyword evidence="6 8" id="KW-0472">Membrane</keyword>
<dbReference type="PROSITE" id="PS50253">
    <property type="entry name" value="COX3"/>
    <property type="match status" value="1"/>
</dbReference>
<dbReference type="SUPFAM" id="SSF81452">
    <property type="entry name" value="Cytochrome c oxidase subunit III-like"/>
    <property type="match status" value="1"/>
</dbReference>
<feature type="transmembrane region" description="Helical" evidence="8">
    <location>
        <begin position="7"/>
        <end position="31"/>
    </location>
</feature>
<protein>
    <submittedName>
        <fullName evidence="10">Cytochrome c oxidase subunit III</fullName>
    </submittedName>
</protein>
<dbReference type="EMBL" id="VTHL01000014">
    <property type="protein sequence ID" value="TYZ08140.1"/>
    <property type="molecule type" value="Genomic_DNA"/>
</dbReference>
<evidence type="ECO:0000313" key="10">
    <source>
        <dbReference type="EMBL" id="TYZ08140.1"/>
    </source>
</evidence>
<evidence type="ECO:0000256" key="8">
    <source>
        <dbReference type="SAM" id="Phobius"/>
    </source>
</evidence>
<accession>A0A5D6UYC1</accession>
<dbReference type="PANTHER" id="PTHR11403">
    <property type="entry name" value="CYTOCHROME C OXIDASE SUBUNIT III"/>
    <property type="match status" value="1"/>
</dbReference>
<evidence type="ECO:0000256" key="2">
    <source>
        <dbReference type="ARBA" id="ARBA00010581"/>
    </source>
</evidence>
<dbReference type="PANTHER" id="PTHR11403:SF2">
    <property type="entry name" value="CYTOCHROME BO(3) UBIQUINOL OXIDASE SUBUNIT 3"/>
    <property type="match status" value="1"/>
</dbReference>
<dbReference type="Gene3D" id="1.20.120.80">
    <property type="entry name" value="Cytochrome c oxidase, subunit III, four-helix bundle"/>
    <property type="match status" value="1"/>
</dbReference>
<comment type="subcellular location">
    <subcellularLocation>
        <location evidence="1 7">Cell membrane</location>
        <topology evidence="1 7">Multi-pass membrane protein</topology>
    </subcellularLocation>
</comment>
<feature type="transmembrane region" description="Helical" evidence="8">
    <location>
        <begin position="75"/>
        <end position="98"/>
    </location>
</feature>
<evidence type="ECO:0000256" key="5">
    <source>
        <dbReference type="ARBA" id="ARBA00022989"/>
    </source>
</evidence>
<keyword evidence="4 7" id="KW-0812">Transmembrane</keyword>
<dbReference type="Proteomes" id="UP000322791">
    <property type="component" value="Unassembled WGS sequence"/>
</dbReference>
<dbReference type="AlphaFoldDB" id="A0A5D6UYC1"/>
<evidence type="ECO:0000313" key="11">
    <source>
        <dbReference type="Proteomes" id="UP000322791"/>
    </source>
</evidence>
<name>A0A5D6UYC1_9BACT</name>
<feature type="transmembrane region" description="Helical" evidence="8">
    <location>
        <begin position="43"/>
        <end position="63"/>
    </location>
</feature>
<dbReference type="GO" id="GO:0005886">
    <property type="term" value="C:plasma membrane"/>
    <property type="evidence" value="ECO:0007669"/>
    <property type="project" value="UniProtKB-SubCell"/>
</dbReference>
<sequence length="192" mass="21493">MERVPPLLLILYLSIGAVGVLFAVLLGAYLYTRLRSGIPLGLYALPRVFSLSTIALLLSSYTLSQAPRLYQADNLPGLVRCLGATLLLGLLFTGLQALGWQQLLVGGATFTGEASATYIYLLSALHVVHLLGGVLFLMSLLWRAHHASRDGVRTLFFIRNPYRRLQLRMLGIYWHFIDGLWLVMFGLFLFFY</sequence>
<dbReference type="InterPro" id="IPR000298">
    <property type="entry name" value="Cyt_c_oxidase-like_su3"/>
</dbReference>
<evidence type="ECO:0000256" key="4">
    <source>
        <dbReference type="ARBA" id="ARBA00022692"/>
    </source>
</evidence>
<feature type="transmembrane region" description="Helical" evidence="8">
    <location>
        <begin position="172"/>
        <end position="191"/>
    </location>
</feature>
<keyword evidence="3" id="KW-1003">Cell membrane</keyword>
<reference evidence="10 11" key="1">
    <citation type="submission" date="2019-08" db="EMBL/GenBank/DDBJ databases">
        <authorList>
            <person name="Seo M.-J."/>
        </authorList>
    </citation>
    <scope>NUCLEOTIDE SEQUENCE [LARGE SCALE GENOMIC DNA]</scope>
    <source>
        <strain evidence="10 11">KIGAM108</strain>
    </source>
</reference>
<evidence type="ECO:0000256" key="3">
    <source>
        <dbReference type="ARBA" id="ARBA00022475"/>
    </source>
</evidence>
<evidence type="ECO:0000259" key="9">
    <source>
        <dbReference type="PROSITE" id="PS50253"/>
    </source>
</evidence>
<dbReference type="InterPro" id="IPR035973">
    <property type="entry name" value="Cyt_c_oxidase_su3-like_sf"/>
</dbReference>
<organism evidence="10 11">
    <name type="scientific">Hymenobacter lutimineralis</name>
    <dbReference type="NCBI Taxonomy" id="2606448"/>
    <lineage>
        <taxon>Bacteria</taxon>
        <taxon>Pseudomonadati</taxon>
        <taxon>Bacteroidota</taxon>
        <taxon>Cytophagia</taxon>
        <taxon>Cytophagales</taxon>
        <taxon>Hymenobacteraceae</taxon>
        <taxon>Hymenobacter</taxon>
    </lineage>
</organism>